<feature type="transmembrane region" description="Helical" evidence="2">
    <location>
        <begin position="259"/>
        <end position="280"/>
    </location>
</feature>
<feature type="transmembrane region" description="Helical" evidence="2">
    <location>
        <begin position="7"/>
        <end position="29"/>
    </location>
</feature>
<evidence type="ECO:0000313" key="4">
    <source>
        <dbReference type="Proteomes" id="UP000001307"/>
    </source>
</evidence>
<proteinExistence type="predicted"/>
<name>E4XZ68_OIKDI</name>
<feature type="transmembrane region" description="Helical" evidence="2">
    <location>
        <begin position="408"/>
        <end position="426"/>
    </location>
</feature>
<feature type="transmembrane region" description="Helical" evidence="2">
    <location>
        <begin position="343"/>
        <end position="366"/>
    </location>
</feature>
<keyword evidence="4" id="KW-1185">Reference proteome</keyword>
<dbReference type="InterPro" id="IPR036259">
    <property type="entry name" value="MFS_trans_sf"/>
</dbReference>
<feature type="transmembrane region" description="Helical" evidence="2">
    <location>
        <begin position="378"/>
        <end position="401"/>
    </location>
</feature>
<accession>E4XZ68</accession>
<dbReference type="OrthoDB" id="330047at2759"/>
<dbReference type="PANTHER" id="PTHR20765:SF1">
    <property type="entry name" value="EQUILIBRATIVE NUCLEOBASE TRANSPORTER 1"/>
    <property type="match status" value="1"/>
</dbReference>
<dbReference type="InterPro" id="IPR027197">
    <property type="entry name" value="SLC43A3"/>
</dbReference>
<keyword evidence="2" id="KW-1133">Transmembrane helix</keyword>
<evidence type="ECO:0000313" key="3">
    <source>
        <dbReference type="EMBL" id="CBY14930.1"/>
    </source>
</evidence>
<feature type="transmembrane region" description="Helical" evidence="2">
    <location>
        <begin position="177"/>
        <end position="196"/>
    </location>
</feature>
<sequence length="507" mass="56422">MKYQRVIWFISVIIEALLFGGVAFGFPFIDFELKSEGVFYNTKCSNGTGDVWQPGKPLCTSAITLYNTLFTVAVVSCTIGVFLVGFIMNKIGIFWTRMIYCTITSLGYIMMALYKTNELLLLPGLAFLGWSGLGYLVINNVCVSIMGKFAGLSVIIFSGTFDASSATFLVLSKLTSTYDLTSMFGFLAILSLYVHFRTFFMMPYDFPGKDFAEENFFKSTILGKCTKTVEVVENKEEKEKEEEEKESIPLMNSCKDPTFIAFLIVFVIYSTRVKAIQGWIYPWMEWSYAKVNADQADIDSHVGNLLEIYGLLLFASPLFAAMPEFFSWIGSKLNKNGILNGDMISLTIIMVYSAVACSVNSGQMVYRATSLDENANAYALIVLFSIAKTIVYAAPNMFLFYMFPAEHFGSLYGVLTAPGIITMWFIDPLFRVIVGGSETLADADFAPVSIGFAVLCGVCLLQVFIPKFGLISAAKRMSREKKEAQNGISNDAFEKKEKENLDSLTDL</sequence>
<feature type="transmembrane region" description="Helical" evidence="2">
    <location>
        <begin position="446"/>
        <end position="471"/>
    </location>
</feature>
<dbReference type="SUPFAM" id="SSF103473">
    <property type="entry name" value="MFS general substrate transporter"/>
    <property type="match status" value="1"/>
</dbReference>
<keyword evidence="2" id="KW-0472">Membrane</keyword>
<dbReference type="EMBL" id="FN653379">
    <property type="protein sequence ID" value="CBY14930.1"/>
    <property type="molecule type" value="Genomic_DNA"/>
</dbReference>
<protein>
    <submittedName>
        <fullName evidence="3">Uncharacterized protein</fullName>
    </submittedName>
</protein>
<gene>
    <name evidence="3" type="ORF">GSOID_T00010024001</name>
</gene>
<feature type="transmembrane region" description="Helical" evidence="2">
    <location>
        <begin position="65"/>
        <end position="87"/>
    </location>
</feature>
<dbReference type="AlphaFoldDB" id="E4XZ68"/>
<dbReference type="PANTHER" id="PTHR20765">
    <property type="entry name" value="SOLUTE CARRIER FAMILY 43 MEMBER 3-RELATED"/>
    <property type="match status" value="1"/>
</dbReference>
<feature type="transmembrane region" description="Helical" evidence="2">
    <location>
        <begin position="94"/>
        <end position="114"/>
    </location>
</feature>
<organism evidence="3">
    <name type="scientific">Oikopleura dioica</name>
    <name type="common">Tunicate</name>
    <dbReference type="NCBI Taxonomy" id="34765"/>
    <lineage>
        <taxon>Eukaryota</taxon>
        <taxon>Metazoa</taxon>
        <taxon>Chordata</taxon>
        <taxon>Tunicata</taxon>
        <taxon>Appendicularia</taxon>
        <taxon>Copelata</taxon>
        <taxon>Oikopleuridae</taxon>
        <taxon>Oikopleura</taxon>
    </lineage>
</organism>
<dbReference type="Proteomes" id="UP000001307">
    <property type="component" value="Unassembled WGS sequence"/>
</dbReference>
<keyword evidence="2" id="KW-0812">Transmembrane</keyword>
<feature type="transmembrane region" description="Helical" evidence="2">
    <location>
        <begin position="308"/>
        <end position="331"/>
    </location>
</feature>
<evidence type="ECO:0000256" key="2">
    <source>
        <dbReference type="SAM" id="Phobius"/>
    </source>
</evidence>
<feature type="transmembrane region" description="Helical" evidence="2">
    <location>
        <begin position="150"/>
        <end position="171"/>
    </location>
</feature>
<evidence type="ECO:0000256" key="1">
    <source>
        <dbReference type="SAM" id="MobiDB-lite"/>
    </source>
</evidence>
<reference evidence="3" key="1">
    <citation type="journal article" date="2010" name="Science">
        <title>Plasticity of animal genome architecture unmasked by rapid evolution of a pelagic tunicate.</title>
        <authorList>
            <person name="Denoeud F."/>
            <person name="Henriet S."/>
            <person name="Mungpakdee S."/>
            <person name="Aury J.M."/>
            <person name="Da Silva C."/>
            <person name="Brinkmann H."/>
            <person name="Mikhaleva J."/>
            <person name="Olsen L.C."/>
            <person name="Jubin C."/>
            <person name="Canestro C."/>
            <person name="Bouquet J.M."/>
            <person name="Danks G."/>
            <person name="Poulain J."/>
            <person name="Campsteijn C."/>
            <person name="Adamski M."/>
            <person name="Cross I."/>
            <person name="Yadetie F."/>
            <person name="Muffato M."/>
            <person name="Louis A."/>
            <person name="Butcher S."/>
            <person name="Tsagkogeorga G."/>
            <person name="Konrad A."/>
            <person name="Singh S."/>
            <person name="Jensen M.F."/>
            <person name="Cong E.H."/>
            <person name="Eikeseth-Otteraa H."/>
            <person name="Noel B."/>
            <person name="Anthouard V."/>
            <person name="Porcel B.M."/>
            <person name="Kachouri-Lafond R."/>
            <person name="Nishino A."/>
            <person name="Ugolini M."/>
            <person name="Chourrout P."/>
            <person name="Nishida H."/>
            <person name="Aasland R."/>
            <person name="Huzurbazar S."/>
            <person name="Westhof E."/>
            <person name="Delsuc F."/>
            <person name="Lehrach H."/>
            <person name="Reinhardt R."/>
            <person name="Weissenbach J."/>
            <person name="Roy S.W."/>
            <person name="Artiguenave F."/>
            <person name="Postlethwait J.H."/>
            <person name="Manak J.R."/>
            <person name="Thompson E.M."/>
            <person name="Jaillon O."/>
            <person name="Du Pasquier L."/>
            <person name="Boudinot P."/>
            <person name="Liberles D.A."/>
            <person name="Volff J.N."/>
            <person name="Philippe H."/>
            <person name="Lenhard B."/>
            <person name="Roest Crollius H."/>
            <person name="Wincker P."/>
            <person name="Chourrout D."/>
        </authorList>
    </citation>
    <scope>NUCLEOTIDE SEQUENCE [LARGE SCALE GENOMIC DNA]</scope>
</reference>
<feature type="region of interest" description="Disordered" evidence="1">
    <location>
        <begin position="484"/>
        <end position="507"/>
    </location>
</feature>
<feature type="compositionally biased region" description="Basic and acidic residues" evidence="1">
    <location>
        <begin position="492"/>
        <end position="501"/>
    </location>
</feature>
<feature type="transmembrane region" description="Helical" evidence="2">
    <location>
        <begin position="120"/>
        <end position="138"/>
    </location>
</feature>
<dbReference type="InParanoid" id="E4XZ68"/>